<dbReference type="PANTHER" id="PTHR48083">
    <property type="entry name" value="MEDIUM-CHAIN SPECIFIC ACYL-COA DEHYDROGENASE, MITOCHONDRIAL-RELATED"/>
    <property type="match status" value="1"/>
</dbReference>
<protein>
    <submittedName>
        <fullName evidence="7">SfnB family sulfur acquisition oxidoreductase</fullName>
    </submittedName>
</protein>
<evidence type="ECO:0000259" key="6">
    <source>
        <dbReference type="Pfam" id="PF08028"/>
    </source>
</evidence>
<comment type="similarity">
    <text evidence="3">Belongs to the HpaH/HsaA monooxygenase family.</text>
</comment>
<dbReference type="GO" id="GO:0016712">
    <property type="term" value="F:oxidoreductase activity, acting on paired donors, with incorporation or reduction of molecular oxygen, reduced flavin or flavoprotein as one donor, and incorporation of one atom of oxygen"/>
    <property type="evidence" value="ECO:0007669"/>
    <property type="project" value="TreeGrafter"/>
</dbReference>
<dbReference type="InterPro" id="IPR006091">
    <property type="entry name" value="Acyl-CoA_Oxase/DH_mid-dom"/>
</dbReference>
<proteinExistence type="inferred from homology"/>
<organism evidence="7 8">
    <name type="scientific">Acinetobacter soli</name>
    <dbReference type="NCBI Taxonomy" id="487316"/>
    <lineage>
        <taxon>Bacteria</taxon>
        <taxon>Pseudomonadati</taxon>
        <taxon>Pseudomonadota</taxon>
        <taxon>Gammaproteobacteria</taxon>
        <taxon>Moraxellales</taxon>
        <taxon>Moraxellaceae</taxon>
        <taxon>Acinetobacter</taxon>
    </lineage>
</organism>
<dbReference type="InterPro" id="IPR013786">
    <property type="entry name" value="AcylCoA_DH/ox_N"/>
</dbReference>
<dbReference type="GO" id="GO:0050660">
    <property type="term" value="F:flavin adenine dinucleotide binding"/>
    <property type="evidence" value="ECO:0007669"/>
    <property type="project" value="InterPro"/>
</dbReference>
<dbReference type="InterPro" id="IPR050741">
    <property type="entry name" value="Acyl-CoA_dehydrogenase"/>
</dbReference>
<dbReference type="Proteomes" id="UP000185674">
    <property type="component" value="Chromosome"/>
</dbReference>
<evidence type="ECO:0000256" key="3">
    <source>
        <dbReference type="ARBA" id="ARBA00049661"/>
    </source>
</evidence>
<evidence type="ECO:0000259" key="5">
    <source>
        <dbReference type="Pfam" id="PF02771"/>
    </source>
</evidence>
<dbReference type="GO" id="GO:0033539">
    <property type="term" value="P:fatty acid beta-oxidation using acyl-CoA dehydrogenase"/>
    <property type="evidence" value="ECO:0007669"/>
    <property type="project" value="TreeGrafter"/>
</dbReference>
<dbReference type="InterPro" id="IPR009100">
    <property type="entry name" value="AcylCoA_DH/oxidase_NM_dom_sf"/>
</dbReference>
<dbReference type="InterPro" id="IPR037069">
    <property type="entry name" value="AcylCoA_DH/ox_N_sf"/>
</dbReference>
<dbReference type="Pfam" id="PF02771">
    <property type="entry name" value="Acyl-CoA_dh_N"/>
    <property type="match status" value="1"/>
</dbReference>
<dbReference type="InterPro" id="IPR036250">
    <property type="entry name" value="AcylCo_DH-like_C"/>
</dbReference>
<evidence type="ECO:0000313" key="8">
    <source>
        <dbReference type="Proteomes" id="UP000185674"/>
    </source>
</evidence>
<keyword evidence="1" id="KW-0285">Flavoprotein</keyword>
<gene>
    <name evidence="7" type="ORF">BEN76_06445</name>
</gene>
<feature type="domain" description="Acyl-CoA dehydrogenase/oxidase N-terminal" evidence="5">
    <location>
        <begin position="23"/>
        <end position="124"/>
    </location>
</feature>
<dbReference type="STRING" id="487316.BEN76_06445"/>
<dbReference type="GO" id="GO:0003995">
    <property type="term" value="F:acyl-CoA dehydrogenase activity"/>
    <property type="evidence" value="ECO:0007669"/>
    <property type="project" value="TreeGrafter"/>
</dbReference>
<feature type="domain" description="Acyl-CoA dehydrogenase C-terminal" evidence="6">
    <location>
        <begin position="244"/>
        <end position="378"/>
    </location>
</feature>
<dbReference type="KEGG" id="asol:BEN76_06445"/>
<dbReference type="Pfam" id="PF02770">
    <property type="entry name" value="Acyl-CoA_dh_M"/>
    <property type="match status" value="1"/>
</dbReference>
<dbReference type="InterPro" id="IPR046373">
    <property type="entry name" value="Acyl-CoA_Oxase/DH_mid-dom_sf"/>
</dbReference>
<reference evidence="7 8" key="1">
    <citation type="submission" date="2016-08" db="EMBL/GenBank/DDBJ databases">
        <title>Complete genome sequence of Acinetobacter baylyi strain GFJ2.</title>
        <authorList>
            <person name="Tabata M."/>
            <person name="Kuboki S."/>
            <person name="Gibu N."/>
            <person name="Kinouchi Y."/>
            <person name="Vangnai A."/>
            <person name="Kasai D."/>
            <person name="Fukuda M."/>
        </authorList>
    </citation>
    <scope>NUCLEOTIDE SEQUENCE [LARGE SCALE GENOMIC DNA]</scope>
    <source>
        <strain evidence="7 8">GFJ2</strain>
    </source>
</reference>
<name>A0A1P8EHJ4_9GAMM</name>
<dbReference type="InterPro" id="IPR013107">
    <property type="entry name" value="Acyl-CoA_DH_C"/>
</dbReference>
<dbReference type="AlphaFoldDB" id="A0A1P8EHJ4"/>
<evidence type="ECO:0000313" key="7">
    <source>
        <dbReference type="EMBL" id="APV35674.1"/>
    </source>
</evidence>
<dbReference type="eggNOG" id="COG1960">
    <property type="taxonomic scope" value="Bacteria"/>
</dbReference>
<dbReference type="SUPFAM" id="SSF47203">
    <property type="entry name" value="Acyl-CoA dehydrogenase C-terminal domain-like"/>
    <property type="match status" value="1"/>
</dbReference>
<sequence length="403" mass="44620">MSELSSLSKRSVHILKNDQQALNAAYQVADEALVNRNIRDQQRILPYEAIEHLSQKGLGGIRIPKRYGGAFVSNKTLAQVFRILSKADSNVGQIPQNQISLLNLIDLVGNEEQKKRVFGEILAGKRLANGGPERQSKDSKTVHTTLIQNGEVWVLNGEKFYSTGSIFADWLAIKALHPEGHVVLVLVDRFTNGIEIEDDWNGFGQRTTASGTIKLNQVHIDPALIFDERLLTQAPNYRGAYSQLMQVAIDVGIAEAAFTDLISAVKKARPVIDANVEKASLEHFTIQETGKLQVLLDAAIALLDDAAEYLDELDSQFEVTDAQAARASILVAEAKVYANDAALTISEKLLELGGSRASLSQHNLDQHWRNARVHTLHDPVRWKIHAIGNYYLNGVFPARHAWI</sequence>
<dbReference type="Gene3D" id="1.20.140.10">
    <property type="entry name" value="Butyryl-CoA Dehydrogenase, subunit A, domain 3"/>
    <property type="match status" value="1"/>
</dbReference>
<dbReference type="EMBL" id="CP016896">
    <property type="protein sequence ID" value="APV35674.1"/>
    <property type="molecule type" value="Genomic_DNA"/>
</dbReference>
<dbReference type="RefSeq" id="WP_076032632.1">
    <property type="nucleotide sequence ID" value="NZ_CP016896.1"/>
</dbReference>
<dbReference type="PIRSF" id="PIRSF016578">
    <property type="entry name" value="HsaA"/>
    <property type="match status" value="1"/>
</dbReference>
<dbReference type="Pfam" id="PF08028">
    <property type="entry name" value="Acyl-CoA_dh_2"/>
    <property type="match status" value="1"/>
</dbReference>
<dbReference type="InterPro" id="IPR023922">
    <property type="entry name" value="S04_starv_induced_SfnB"/>
</dbReference>
<dbReference type="GO" id="GO:0005737">
    <property type="term" value="C:cytoplasm"/>
    <property type="evidence" value="ECO:0007669"/>
    <property type="project" value="TreeGrafter"/>
</dbReference>
<dbReference type="Gene3D" id="2.40.110.10">
    <property type="entry name" value="Butyryl-CoA Dehydrogenase, subunit A, domain 2"/>
    <property type="match status" value="1"/>
</dbReference>
<dbReference type="NCBIfam" id="TIGR04022">
    <property type="entry name" value="sulfur_SfnB"/>
    <property type="match status" value="1"/>
</dbReference>
<dbReference type="PANTHER" id="PTHR48083:SF19">
    <property type="entry name" value="FLAVIN-DEPENDENT MONOOXYGENASE, OXYGENASE SUBUNIT HSAA"/>
    <property type="match status" value="1"/>
</dbReference>
<feature type="domain" description="Acyl-CoA oxidase/dehydrogenase middle" evidence="4">
    <location>
        <begin position="138"/>
        <end position="218"/>
    </location>
</feature>
<evidence type="ECO:0000259" key="4">
    <source>
        <dbReference type="Pfam" id="PF02770"/>
    </source>
</evidence>
<accession>A0A1P8EHJ4</accession>
<keyword evidence="2" id="KW-0560">Oxidoreductase</keyword>
<dbReference type="Gene3D" id="1.10.540.10">
    <property type="entry name" value="Acyl-CoA dehydrogenase/oxidase, N-terminal domain"/>
    <property type="match status" value="1"/>
</dbReference>
<dbReference type="SUPFAM" id="SSF56645">
    <property type="entry name" value="Acyl-CoA dehydrogenase NM domain-like"/>
    <property type="match status" value="1"/>
</dbReference>
<evidence type="ECO:0000256" key="1">
    <source>
        <dbReference type="ARBA" id="ARBA00022630"/>
    </source>
</evidence>
<evidence type="ECO:0000256" key="2">
    <source>
        <dbReference type="ARBA" id="ARBA00023002"/>
    </source>
</evidence>